<feature type="transmembrane region" description="Helical" evidence="1">
    <location>
        <begin position="12"/>
        <end position="33"/>
    </location>
</feature>
<keyword evidence="1" id="KW-0812">Transmembrane</keyword>
<keyword evidence="3" id="KW-1185">Reference proteome</keyword>
<organism evidence="2 3">
    <name type="scientific">Thermoanaerobacterium saccharolyticum (strain DSM 8691 / JW/SL-YS485)</name>
    <dbReference type="NCBI Taxonomy" id="1094508"/>
    <lineage>
        <taxon>Bacteria</taxon>
        <taxon>Bacillati</taxon>
        <taxon>Bacillota</taxon>
        <taxon>Clostridia</taxon>
        <taxon>Thermoanaerobacterales</taxon>
        <taxon>Thermoanaerobacteraceae</taxon>
        <taxon>Thermoanaerobacterium</taxon>
    </lineage>
</organism>
<geneLocation type="plasmid" evidence="2 3">
    <name>pMU3262</name>
</geneLocation>
<evidence type="ECO:0000313" key="3">
    <source>
        <dbReference type="Proteomes" id="UP000006178"/>
    </source>
</evidence>
<dbReference type="KEGG" id="tsh:Tsac_2765"/>
<protein>
    <recommendedName>
        <fullName evidence="4">TadE family protein</fullName>
    </recommendedName>
</protein>
<dbReference type="RefSeq" id="WP_014759583.1">
    <property type="nucleotide sequence ID" value="NC_017998.1"/>
</dbReference>
<evidence type="ECO:0000256" key="1">
    <source>
        <dbReference type="SAM" id="Phobius"/>
    </source>
</evidence>
<sequence length="150" mass="16857">MYKNIFKNEDGVYEIVVLIILLPFILFVLLLPMGTNNFYYNYNAINNAADTAIQMMEIKGGIDSEVITAIQNSIQSAGLDPSKVSIIVTPLEANNVSDTSFLERGKIMTLVLRYPGNNLINTITGLLHFKAMPDIWEYNIVKSGMSQKYR</sequence>
<dbReference type="Proteomes" id="UP000006178">
    <property type="component" value="Plasmid pMU3262"/>
</dbReference>
<dbReference type="EMBL" id="CP003185">
    <property type="protein sequence ID" value="AFK94312.1"/>
    <property type="molecule type" value="Genomic_DNA"/>
</dbReference>
<accession>I3WBW1</accession>
<gene>
    <name evidence="2" type="ordered locus">Tsac_2765</name>
</gene>
<dbReference type="PATRIC" id="fig|1094508.3.peg.2794"/>
<reference evidence="2 3" key="1">
    <citation type="journal article" date="2014" name="Appl. Environ. Microbiol.">
        <title>Profile of Secreted Hydrolases, Associated Proteins, and SlpA in Thermoanaerobacterium saccharolyticum during the Degradation of Hemicellulose.</title>
        <authorList>
            <person name="Currie D.H."/>
            <person name="Guss A.M."/>
            <person name="Herring C.D."/>
            <person name="Giannone R.J."/>
            <person name="Johnson C.M."/>
            <person name="Lankford P.K."/>
            <person name="Brown S.D."/>
            <person name="Hettich R.L."/>
            <person name="Lynd L.R."/>
        </authorList>
    </citation>
    <scope>NUCLEOTIDE SEQUENCE [LARGE SCALE GENOMIC DNA]</scope>
    <source>
        <strain evidence="3">DSM 8691 / JW/SL-YS485</strain>
    </source>
</reference>
<dbReference type="AlphaFoldDB" id="I3WBW1"/>
<name>I3WBW1_THESW</name>
<keyword evidence="1" id="KW-1133">Transmembrane helix</keyword>
<keyword evidence="2" id="KW-0614">Plasmid</keyword>
<evidence type="ECO:0000313" key="2">
    <source>
        <dbReference type="EMBL" id="AFK94312.1"/>
    </source>
</evidence>
<evidence type="ECO:0008006" key="4">
    <source>
        <dbReference type="Google" id="ProtNLM"/>
    </source>
</evidence>
<dbReference type="BioCyc" id="TSAC1094508:GLMA-2811-MONOMER"/>
<keyword evidence="1" id="KW-0472">Membrane</keyword>
<proteinExistence type="predicted"/>